<comment type="caution">
    <text evidence="1">The sequence shown here is derived from an EMBL/GenBank/DDBJ whole genome shotgun (WGS) entry which is preliminary data.</text>
</comment>
<dbReference type="AlphaFoldDB" id="A0A2P8VK12"/>
<reference evidence="1 2" key="1">
    <citation type="submission" date="2018-03" db="EMBL/GenBank/DDBJ databases">
        <title>Draft genome sequence of the first documented clinical Siccibacter turicensis isolate in Austria.</title>
        <authorList>
            <person name="Lepuschitz S."/>
            <person name="Pekard-Amenitsch S."/>
            <person name="Haunold R."/>
            <person name="Schill S."/>
            <person name="Mach R."/>
            <person name="Allerberger F."/>
            <person name="Ruppitsch W."/>
            <person name="Forsythe S.J."/>
        </authorList>
    </citation>
    <scope>NUCLEOTIDE SEQUENCE [LARGE SCALE GENOMIC DNA]</scope>
    <source>
        <strain evidence="1 2">6100069499-17</strain>
    </source>
</reference>
<dbReference type="EMBL" id="PYEP01000004">
    <property type="protein sequence ID" value="PSN07903.1"/>
    <property type="molecule type" value="Genomic_DNA"/>
</dbReference>
<evidence type="ECO:0000313" key="1">
    <source>
        <dbReference type="EMBL" id="PSN07903.1"/>
    </source>
</evidence>
<dbReference type="OrthoDB" id="6630514at2"/>
<proteinExistence type="predicted"/>
<gene>
    <name evidence="1" type="ORF">C7G83_11600</name>
</gene>
<dbReference type="Proteomes" id="UP000240212">
    <property type="component" value="Unassembled WGS sequence"/>
</dbReference>
<evidence type="ECO:0000313" key="2">
    <source>
        <dbReference type="Proteomes" id="UP000240212"/>
    </source>
</evidence>
<organism evidence="1 2">
    <name type="scientific">Siccibacter turicensis</name>
    <dbReference type="NCBI Taxonomy" id="357233"/>
    <lineage>
        <taxon>Bacteria</taxon>
        <taxon>Pseudomonadati</taxon>
        <taxon>Pseudomonadota</taxon>
        <taxon>Gammaproteobacteria</taxon>
        <taxon>Enterobacterales</taxon>
        <taxon>Enterobacteriaceae</taxon>
        <taxon>Siccibacter</taxon>
    </lineage>
</organism>
<keyword evidence="2" id="KW-1185">Reference proteome</keyword>
<protein>
    <submittedName>
        <fullName evidence="1">Uncharacterized protein</fullName>
    </submittedName>
</protein>
<name>A0A2P8VK12_9ENTR</name>
<sequence length="65" mass="7353">MQAAVLRVGDAVALRFDEAINGEIDIEEQKTDNTKICIYSNANFTETVTIRPSELCKYTRTVEEK</sequence>
<accession>A0A2P8VK12</accession>